<dbReference type="PANTHER" id="PTHR46268">
    <property type="entry name" value="STRESS RESPONSE PROTEIN NHAX"/>
    <property type="match status" value="1"/>
</dbReference>
<reference evidence="3 4" key="1">
    <citation type="submission" date="2019-06" db="EMBL/GenBank/DDBJ databases">
        <authorList>
            <person name="Srinivasan S."/>
        </authorList>
    </citation>
    <scope>NUCLEOTIDE SEQUENCE [LARGE SCALE GENOMIC DNA]</scope>
    <source>
        <strain evidence="3 4">17J68-5</strain>
    </source>
</reference>
<proteinExistence type="inferred from homology"/>
<dbReference type="PANTHER" id="PTHR46268:SF6">
    <property type="entry name" value="UNIVERSAL STRESS PROTEIN UP12"/>
    <property type="match status" value="1"/>
</dbReference>
<feature type="domain" description="UspA" evidence="2">
    <location>
        <begin position="178"/>
        <end position="274"/>
    </location>
</feature>
<evidence type="ECO:0000259" key="2">
    <source>
        <dbReference type="Pfam" id="PF00582"/>
    </source>
</evidence>
<dbReference type="Proteomes" id="UP000305398">
    <property type="component" value="Chromosome"/>
</dbReference>
<accession>A0A5B8A2Y8</accession>
<dbReference type="Gene3D" id="3.40.50.620">
    <property type="entry name" value="HUPs"/>
    <property type="match status" value="2"/>
</dbReference>
<gene>
    <name evidence="3" type="ORF">FHG12_13340</name>
</gene>
<dbReference type="CDD" id="cd00293">
    <property type="entry name" value="USP-like"/>
    <property type="match status" value="1"/>
</dbReference>
<sequence length="296" mass="31969">MKPSFLVISDLLDVTQRAAAWAARLAAPAGAQLVLLHVETMPVIDPTSGMMVTPVMYLSPTQEINDALTELAQQLPVETTVEVWGGVLSAVLPEMIARYQPELLVLGLNEEHDVLDRLLLNQALPSLRDTRLPLLLVPAATSNPTLPHRVALAVDGEPFHLSKQAEALKPILSAWAAEYSVIHVARASSAPEKEMRQALASVQMSGLLPAVPNECAHEVRHASPATGVLRAVAEMQADLLVLIARPRSFLSALFHHSVTAEVARRSSVPMLVLPVLEEHSPIAKTQPNPSVDLKAY</sequence>
<organism evidence="3 4">
    <name type="scientific">Hymenobacter jejuensis</name>
    <dbReference type="NCBI Taxonomy" id="2502781"/>
    <lineage>
        <taxon>Bacteria</taxon>
        <taxon>Pseudomonadati</taxon>
        <taxon>Bacteroidota</taxon>
        <taxon>Cytophagia</taxon>
        <taxon>Cytophagales</taxon>
        <taxon>Hymenobacteraceae</taxon>
        <taxon>Hymenobacter</taxon>
    </lineage>
</organism>
<dbReference type="OrthoDB" id="871451at2"/>
<evidence type="ECO:0000313" key="3">
    <source>
        <dbReference type="EMBL" id="QDA61025.1"/>
    </source>
</evidence>
<name>A0A5B8A2Y8_9BACT</name>
<evidence type="ECO:0000313" key="4">
    <source>
        <dbReference type="Proteomes" id="UP000305398"/>
    </source>
</evidence>
<dbReference type="EMBL" id="CP040896">
    <property type="protein sequence ID" value="QDA61025.1"/>
    <property type="molecule type" value="Genomic_DNA"/>
</dbReference>
<dbReference type="SUPFAM" id="SSF52402">
    <property type="entry name" value="Adenine nucleotide alpha hydrolases-like"/>
    <property type="match status" value="2"/>
</dbReference>
<feature type="domain" description="UspA" evidence="2">
    <location>
        <begin position="6"/>
        <end position="137"/>
    </location>
</feature>
<dbReference type="KEGG" id="hyj:FHG12_13340"/>
<protein>
    <submittedName>
        <fullName evidence="3">Universal stress protein</fullName>
    </submittedName>
</protein>
<dbReference type="InterPro" id="IPR006016">
    <property type="entry name" value="UspA"/>
</dbReference>
<dbReference type="Pfam" id="PF00582">
    <property type="entry name" value="Usp"/>
    <property type="match status" value="2"/>
</dbReference>
<dbReference type="AlphaFoldDB" id="A0A5B8A2Y8"/>
<evidence type="ECO:0000256" key="1">
    <source>
        <dbReference type="ARBA" id="ARBA00008791"/>
    </source>
</evidence>
<dbReference type="InterPro" id="IPR014729">
    <property type="entry name" value="Rossmann-like_a/b/a_fold"/>
</dbReference>
<comment type="similarity">
    <text evidence="1">Belongs to the universal stress protein A family.</text>
</comment>
<dbReference type="RefSeq" id="WP_139516199.1">
    <property type="nucleotide sequence ID" value="NZ_CP040896.1"/>
</dbReference>
<keyword evidence="4" id="KW-1185">Reference proteome</keyword>